<dbReference type="HOGENOM" id="CLU_644995_0_0_2"/>
<feature type="transmembrane region" description="Helical" evidence="1">
    <location>
        <begin position="157"/>
        <end position="179"/>
    </location>
</feature>
<feature type="transmembrane region" description="Helical" evidence="1">
    <location>
        <begin position="389"/>
        <end position="408"/>
    </location>
</feature>
<dbReference type="BioCyc" id="IAGG583356:GHAH-1200-MONOMER"/>
<keyword evidence="3" id="KW-1185">Reference proteome</keyword>
<reference evidence="2 3" key="1">
    <citation type="journal article" date="2010" name="Stand. Genomic Sci.">
        <title>Complete genome sequence of Ignisphaera aggregans type strain (AQ1.S1).</title>
        <authorList>
            <person name="Goker M."/>
            <person name="Held B."/>
            <person name="Lapidus A."/>
            <person name="Nolan M."/>
            <person name="Spring S."/>
            <person name="Yasawong M."/>
            <person name="Lucas S."/>
            <person name="Glavina Del Rio T."/>
            <person name="Tice H."/>
            <person name="Cheng J.F."/>
            <person name="Goodwin L."/>
            <person name="Tapia R."/>
            <person name="Pitluck S."/>
            <person name="Liolios K."/>
            <person name="Ivanova N."/>
            <person name="Mavromatis K."/>
            <person name="Mikhailova N."/>
            <person name="Pati A."/>
            <person name="Chen A."/>
            <person name="Palaniappan K."/>
            <person name="Brambilla E."/>
            <person name="Land M."/>
            <person name="Hauser L."/>
            <person name="Chang Y.J."/>
            <person name="Jeffries C.D."/>
            <person name="Brettin T."/>
            <person name="Detter J.C."/>
            <person name="Han C."/>
            <person name="Rohde M."/>
            <person name="Sikorski J."/>
            <person name="Woyke T."/>
            <person name="Bristow J."/>
            <person name="Eisen J.A."/>
            <person name="Markowitz V."/>
            <person name="Hugenholtz P."/>
            <person name="Kyrpides N.C."/>
            <person name="Klenk H.P."/>
        </authorList>
    </citation>
    <scope>NUCLEOTIDE SEQUENCE [LARGE SCALE GENOMIC DNA]</scope>
    <source>
        <strain evidence="3">DSM 17230 / JCM 13409 / AQ1.S1</strain>
    </source>
</reference>
<keyword evidence="1" id="KW-1133">Transmembrane helix</keyword>
<evidence type="ECO:0000313" key="2">
    <source>
        <dbReference type="EMBL" id="ADM28029.1"/>
    </source>
</evidence>
<feature type="transmembrane region" description="Helical" evidence="1">
    <location>
        <begin position="325"/>
        <end position="343"/>
    </location>
</feature>
<organism evidence="2 3">
    <name type="scientific">Ignisphaera aggregans (strain DSM 17230 / JCM 13409 / AQ1.S1)</name>
    <dbReference type="NCBI Taxonomy" id="583356"/>
    <lineage>
        <taxon>Archaea</taxon>
        <taxon>Thermoproteota</taxon>
        <taxon>Thermoprotei</taxon>
        <taxon>Desulfurococcales</taxon>
        <taxon>Desulfurococcaceae</taxon>
        <taxon>Ignisphaera</taxon>
    </lineage>
</organism>
<feature type="transmembrane region" description="Helical" evidence="1">
    <location>
        <begin position="228"/>
        <end position="250"/>
    </location>
</feature>
<feature type="transmembrane region" description="Helical" evidence="1">
    <location>
        <begin position="270"/>
        <end position="290"/>
    </location>
</feature>
<feature type="transmembrane region" description="Helical" evidence="1">
    <location>
        <begin position="12"/>
        <end position="36"/>
    </location>
</feature>
<proteinExistence type="predicted"/>
<gene>
    <name evidence="2" type="ordered locus">Igag_1223</name>
</gene>
<feature type="transmembrane region" description="Helical" evidence="1">
    <location>
        <begin position="199"/>
        <end position="221"/>
    </location>
</feature>
<keyword evidence="1" id="KW-0812">Transmembrane</keyword>
<dbReference type="KEGG" id="iag:Igag_1223"/>
<feature type="transmembrane region" description="Helical" evidence="1">
    <location>
        <begin position="355"/>
        <end position="383"/>
    </location>
</feature>
<accession>E0SPA2</accession>
<keyword evidence="1" id="KW-0472">Membrane</keyword>
<protein>
    <recommendedName>
        <fullName evidence="4">DUF2029 domain-containing protein</fullName>
    </recommendedName>
</protein>
<dbReference type="STRING" id="583356.Igag_1223"/>
<feature type="transmembrane region" description="Helical" evidence="1">
    <location>
        <begin position="116"/>
        <end position="136"/>
    </location>
</feature>
<evidence type="ECO:0008006" key="4">
    <source>
        <dbReference type="Google" id="ProtNLM"/>
    </source>
</evidence>
<dbReference type="AlphaFoldDB" id="E0SPA2"/>
<dbReference type="EMBL" id="CP002098">
    <property type="protein sequence ID" value="ADM28029.1"/>
    <property type="molecule type" value="Genomic_DNA"/>
</dbReference>
<evidence type="ECO:0000256" key="1">
    <source>
        <dbReference type="SAM" id="Phobius"/>
    </source>
</evidence>
<dbReference type="Proteomes" id="UP000001304">
    <property type="component" value="Chromosome"/>
</dbReference>
<sequence>MNMIKMLSYFKTRIFIVIVISIIIGIFSWVIHLPIIPIDSSKVPEPFNKLVDVIYGNPGVRYTDITFGLFYKIFDQSLIYDEIRLKDLWYNGDKLKMLIFGKKICPIPYIDYKFEYPPIIGLLWYITTCIAFQMGLPSNYGFNDYILYKDSIAQIHFNLQSLILILFFVLLQVYLLKIIDDIREDWRKIFISILLPSTILYLTYNWDIICISLAIMGLYLYIRQRYILSGICLGLSIATKLLTIVILAIVLYELIQNYISRKSLVPSSQLFIVTAIASMGIPYITLLLLTPIGFTDFIVHHATWYCENCIYMLVINDIYNPMNRTLYIAILTIAMILIFSIPIKEERLLLKCSFLAMVSIILFNYVFTPQMWLLLTPLAIFVINDAKSLFLYLLGDVANFNIMTTFFIDYEIRLRLSQFISIPVEQNPYVMSSPVQWIAALRNISLLILWIYILSRTLLENYSLRE</sequence>
<feature type="transmembrane region" description="Helical" evidence="1">
    <location>
        <begin position="429"/>
        <end position="453"/>
    </location>
</feature>
<name>E0SPA2_IGNAA</name>
<evidence type="ECO:0000313" key="3">
    <source>
        <dbReference type="Proteomes" id="UP000001304"/>
    </source>
</evidence>